<gene>
    <name evidence="1" type="ORF">AB2U05_35550</name>
</gene>
<accession>A0AB39TWN9</accession>
<name>A0AB39TWN9_9ACTN</name>
<evidence type="ECO:0000313" key="1">
    <source>
        <dbReference type="EMBL" id="XDQ83451.1"/>
    </source>
</evidence>
<reference evidence="1" key="1">
    <citation type="submission" date="2024-07" db="EMBL/GenBank/DDBJ databases">
        <authorList>
            <person name="Yu S.T."/>
        </authorList>
    </citation>
    <scope>NUCLEOTIDE SEQUENCE</scope>
    <source>
        <strain evidence="1">Y1</strain>
    </source>
</reference>
<dbReference type="AlphaFoldDB" id="A0AB39TWN9"/>
<dbReference type="EMBL" id="CP163445">
    <property type="protein sequence ID" value="XDQ83451.1"/>
    <property type="molecule type" value="Genomic_DNA"/>
</dbReference>
<sequence length="65" mass="6870">MKADPGEVDFGSAFAVDEIITILATVTRRWHLTPAAAGPVRSTALAIHFPTRLPMAPVPVTTASQ</sequence>
<protein>
    <submittedName>
        <fullName evidence="1">Uncharacterized protein</fullName>
    </submittedName>
</protein>
<proteinExistence type="predicted"/>
<dbReference type="RefSeq" id="WP_369185577.1">
    <property type="nucleotide sequence ID" value="NZ_CP163445.1"/>
</dbReference>
<organism evidence="1">
    <name type="scientific">Streptomyces sp. Y1</name>
    <dbReference type="NCBI Taxonomy" id="3238634"/>
    <lineage>
        <taxon>Bacteria</taxon>
        <taxon>Bacillati</taxon>
        <taxon>Actinomycetota</taxon>
        <taxon>Actinomycetes</taxon>
        <taxon>Kitasatosporales</taxon>
        <taxon>Streptomycetaceae</taxon>
        <taxon>Streptomyces</taxon>
    </lineage>
</organism>